<dbReference type="PROSITE" id="PS50005">
    <property type="entry name" value="TPR"/>
    <property type="match status" value="1"/>
</dbReference>
<keyword evidence="5" id="KW-0812">Transmembrane</keyword>
<feature type="transmembrane region" description="Helical" evidence="5">
    <location>
        <begin position="108"/>
        <end position="129"/>
    </location>
</feature>
<dbReference type="PANTHER" id="PTHR44227">
    <property type="match status" value="1"/>
</dbReference>
<dbReference type="Gene3D" id="1.25.40.10">
    <property type="entry name" value="Tetratricopeptide repeat domain"/>
    <property type="match status" value="2"/>
</dbReference>
<evidence type="ECO:0000256" key="5">
    <source>
        <dbReference type="SAM" id="Phobius"/>
    </source>
</evidence>
<keyword evidence="2 3" id="KW-0802">TPR repeat</keyword>
<accession>A0A419ET76</accession>
<evidence type="ECO:0000256" key="2">
    <source>
        <dbReference type="ARBA" id="ARBA00022803"/>
    </source>
</evidence>
<feature type="transmembrane region" description="Helical" evidence="5">
    <location>
        <begin position="77"/>
        <end position="96"/>
    </location>
</feature>
<comment type="caution">
    <text evidence="6">The sequence shown here is derived from an EMBL/GenBank/DDBJ whole genome shotgun (WGS) entry which is preliminary data.</text>
</comment>
<dbReference type="PANTHER" id="PTHR44227:SF3">
    <property type="entry name" value="PROTEIN O-MANNOSYL-TRANSFERASE TMTC4"/>
    <property type="match status" value="1"/>
</dbReference>
<keyword evidence="5" id="KW-0472">Membrane</keyword>
<dbReference type="SMART" id="SM00028">
    <property type="entry name" value="TPR"/>
    <property type="match status" value="5"/>
</dbReference>
<keyword evidence="1" id="KW-0677">Repeat</keyword>
<name>A0A419ET76_9BACT</name>
<evidence type="ECO:0000256" key="4">
    <source>
        <dbReference type="SAM" id="Coils"/>
    </source>
</evidence>
<feature type="transmembrane region" description="Helical" evidence="5">
    <location>
        <begin position="135"/>
        <end position="155"/>
    </location>
</feature>
<dbReference type="Proteomes" id="UP000285961">
    <property type="component" value="Unassembled WGS sequence"/>
</dbReference>
<organism evidence="6 7">
    <name type="scientific">Candidatus Abyssobacteria bacterium SURF_17</name>
    <dbReference type="NCBI Taxonomy" id="2093361"/>
    <lineage>
        <taxon>Bacteria</taxon>
        <taxon>Pseudomonadati</taxon>
        <taxon>Candidatus Hydrogenedentota</taxon>
        <taxon>Candidatus Abyssobacteria</taxon>
    </lineage>
</organism>
<evidence type="ECO:0000313" key="7">
    <source>
        <dbReference type="Proteomes" id="UP000285961"/>
    </source>
</evidence>
<reference evidence="6 7" key="1">
    <citation type="journal article" date="2017" name="ISME J.">
        <title>Energy and carbon metabolisms in a deep terrestrial subsurface fluid microbial community.</title>
        <authorList>
            <person name="Momper L."/>
            <person name="Jungbluth S.P."/>
            <person name="Lee M.D."/>
            <person name="Amend J.P."/>
        </authorList>
    </citation>
    <scope>NUCLEOTIDE SEQUENCE [LARGE SCALE GENOMIC DNA]</scope>
    <source>
        <strain evidence="6">SURF_17</strain>
    </source>
</reference>
<feature type="coiled-coil region" evidence="4">
    <location>
        <begin position="357"/>
        <end position="384"/>
    </location>
</feature>
<dbReference type="Pfam" id="PF13432">
    <property type="entry name" value="TPR_16"/>
    <property type="match status" value="2"/>
</dbReference>
<dbReference type="InterPro" id="IPR052346">
    <property type="entry name" value="O-mannosyl-transferase_TMTC"/>
</dbReference>
<feature type="non-terminal residue" evidence="6">
    <location>
        <position position="1"/>
    </location>
</feature>
<keyword evidence="5" id="KW-1133">Transmembrane helix</keyword>
<feature type="repeat" description="TPR" evidence="3">
    <location>
        <begin position="331"/>
        <end position="364"/>
    </location>
</feature>
<feature type="transmembrane region" description="Helical" evidence="5">
    <location>
        <begin position="201"/>
        <end position="218"/>
    </location>
</feature>
<dbReference type="InterPro" id="IPR019734">
    <property type="entry name" value="TPR_rpt"/>
</dbReference>
<evidence type="ECO:0000256" key="1">
    <source>
        <dbReference type="ARBA" id="ARBA00022737"/>
    </source>
</evidence>
<proteinExistence type="predicted"/>
<dbReference type="InterPro" id="IPR011990">
    <property type="entry name" value="TPR-like_helical_dom_sf"/>
</dbReference>
<evidence type="ECO:0000313" key="6">
    <source>
        <dbReference type="EMBL" id="RJP67036.1"/>
    </source>
</evidence>
<evidence type="ECO:0000256" key="3">
    <source>
        <dbReference type="PROSITE-ProRule" id="PRU00339"/>
    </source>
</evidence>
<sequence>LALLSKENAVALPLILTLFEVIRPDGASRGPASVSIKRLLPTYLLLAVYFVWRFSIVPHSSTLPAGEMELMHRLLTAARAVVSYAYVMLFPHNIGFETFIPISTSSTILEGMCAAAFLILMLALAALILRISRRVSFFILWFFLCLLPFSYFFLFHPEPAFFTPPHFLYFPSMGIVALWGLGIANTAQATPPESGAWRRRALIVSQVVIIFLFCVSAVRRNALWRDERTFFSAMKKYAPGSPRIRIGMANVLLDAGQSGPALAEYGKAYELARRPEKVPPTAAASTGRIIISNYYAGAALAGMGDAHLMMGETLQSIESYERAARENAFDATIHLRLAHACELAGRFDDAVEGYERALRLDKRLREASARLEIARAKRDVYEQAEQVYESAQMYGQQGSAEALYGEAVMLRLSGREEAAAALLRQALENEPAHFGANLALGQILSERGDHVAAFGYYSAAFAARPDSALTARELAITSLALRDTLMAELWAAKAYDLEPDEFYERFLEGMRREARRQETDS</sequence>
<dbReference type="AlphaFoldDB" id="A0A419ET76"/>
<protein>
    <submittedName>
        <fullName evidence="6">Uncharacterized protein</fullName>
    </submittedName>
</protein>
<keyword evidence="4" id="KW-0175">Coiled coil</keyword>
<gene>
    <name evidence="6" type="ORF">C4532_15095</name>
</gene>
<feature type="transmembrane region" description="Helical" evidence="5">
    <location>
        <begin position="167"/>
        <end position="189"/>
    </location>
</feature>
<dbReference type="SUPFAM" id="SSF48452">
    <property type="entry name" value="TPR-like"/>
    <property type="match status" value="1"/>
</dbReference>
<dbReference type="EMBL" id="QZKI01000109">
    <property type="protein sequence ID" value="RJP67036.1"/>
    <property type="molecule type" value="Genomic_DNA"/>
</dbReference>